<dbReference type="Pfam" id="PF23188">
    <property type="entry name" value="THU_Piezo1"/>
    <property type="match status" value="1"/>
</dbReference>
<feature type="transmembrane region" description="Helical" evidence="11">
    <location>
        <begin position="704"/>
        <end position="725"/>
    </location>
</feature>
<feature type="region of interest" description="Disordered" evidence="10">
    <location>
        <begin position="770"/>
        <end position="817"/>
    </location>
</feature>
<dbReference type="InterPro" id="IPR056770">
    <property type="entry name" value="Piezo_THU9_anchor"/>
</dbReference>
<feature type="domain" description="Piezo TM25-28" evidence="13">
    <location>
        <begin position="1170"/>
        <end position="1424"/>
    </location>
</feature>
<feature type="domain" description="Piezo THU9 and anchor" evidence="16">
    <location>
        <begin position="2300"/>
        <end position="2536"/>
    </location>
</feature>
<dbReference type="FunCoup" id="A0A0N0PCD0">
    <property type="interactions" value="294"/>
</dbReference>
<feature type="transmembrane region" description="Helical" evidence="11">
    <location>
        <begin position="1041"/>
        <end position="1057"/>
    </location>
</feature>
<keyword evidence="18" id="KW-1185">Reference proteome</keyword>
<comment type="subcellular location">
    <subcellularLocation>
        <location evidence="1">Cell membrane</location>
        <topology evidence="1">Multi-pass membrane protein</topology>
    </subcellularLocation>
</comment>
<feature type="compositionally biased region" description="Basic and acidic residues" evidence="10">
    <location>
        <begin position="1566"/>
        <end position="1577"/>
    </location>
</feature>
<feature type="region of interest" description="Disordered" evidence="10">
    <location>
        <begin position="1667"/>
        <end position="1725"/>
    </location>
</feature>
<feature type="transmembrane region" description="Helical" evidence="11">
    <location>
        <begin position="442"/>
        <end position="460"/>
    </location>
</feature>
<feature type="compositionally biased region" description="Low complexity" evidence="10">
    <location>
        <begin position="373"/>
        <end position="388"/>
    </location>
</feature>
<feature type="transmembrane region" description="Helical" evidence="11">
    <location>
        <begin position="2343"/>
        <end position="2362"/>
    </location>
</feature>
<keyword evidence="3" id="KW-0813">Transport</keyword>
<dbReference type="Pfam" id="PF12166">
    <property type="entry name" value="Piezo_cap"/>
    <property type="match status" value="1"/>
</dbReference>
<dbReference type="InterPro" id="IPR056769">
    <property type="entry name" value="Piezo_TM1-24"/>
</dbReference>
<feature type="transmembrane region" description="Helical" evidence="11">
    <location>
        <begin position="2374"/>
        <end position="2394"/>
    </location>
</feature>
<evidence type="ECO:0000259" key="12">
    <source>
        <dbReference type="Pfam" id="PF12166"/>
    </source>
</evidence>
<dbReference type="EMBL" id="KQ460709">
    <property type="protein sequence ID" value="KPJ12731.1"/>
    <property type="molecule type" value="Genomic_DNA"/>
</dbReference>
<dbReference type="STRING" id="76193.A0A0N0PCD0"/>
<feature type="compositionally biased region" description="Polar residues" evidence="10">
    <location>
        <begin position="1548"/>
        <end position="1565"/>
    </location>
</feature>
<feature type="region of interest" description="Disordered" evidence="10">
    <location>
        <begin position="1397"/>
        <end position="1587"/>
    </location>
</feature>
<feature type="transmembrane region" description="Helical" evidence="11">
    <location>
        <begin position="2789"/>
        <end position="2810"/>
    </location>
</feature>
<name>A0A0N0PCD0_PAPMA</name>
<feature type="transmembrane region" description="Helical" evidence="11">
    <location>
        <begin position="5"/>
        <end position="25"/>
    </location>
</feature>
<sequence length="2888" mass="329639">MHQYYLSVIFVRLVLPAGLLLAIALRPFGLSLIYLLLYLIAPLAQVPDTKTYSGWRGRFLVLNFVVSLLVLLTHAAWHSVLAAFGPYGSLLDKLPLLKDIGYNLGLVSFSDVEPLMAIHYVAPELVATGTSLTVYLVVRRLLTVTNPDELPRKDSKHQRYPLLTSAGKYIALFLIMFSGIMRPSVTSGIYFLVFMSAATAWSLGRPLERGFAVVSRCLMAIMAAHITILLVYQCSWIINIYPPDENFARYFGLTKLVILNDTDSDSFTYEVTDDHMWATLASPLVILFTYFFLAIESRELFKPKPKRKTLTGVEAGKVNGSLVRGVSFHRSRRLTRDKWKSATKKVRVAYSYINSQALRQDVGENTPLISATSPSRRWPSVRSRSGSRQLHQDSTGSVVVPDDESIIEEEEPTLMDDVVAAIIDFFQVLIRSSYIATTITMMAWSIMFHSWLTFVFLMWANMVWLCHNQRSFMLKTSPVLVFYAMLLLIAQYIYGMNLYESELPSNITEVNLRQIGVGRGEGEPCVPLLIKSLFTCMFWVTLRQRVHELRVRRQSAATADLAAPLHLTASTAGAGVEGASEEPRSRLLRALGAWLRSACARYWIYVVVIMLFVIGVTGERMTIFRIIYMFLFLAFILMFQISWYWWRRLMYMFWITVIIYSMINLILIFIYQFDNFSKMIEKYLLINERLQHDLGLEPYHPADLFVKLLTPTLFLIITIMQVHYFHKDFLALSDPNTTTNSVATRRESSHPSQAGTSTIKDFPALPLEEDHVGSGPSGEDSKTENMRGSRRSLYRKSSRSRSYATERGSRGSRMSRGSRAATLQPWLLAALRRARDLMQSAADRAFLFLDLHLLKVIFLALMLLCVMNVCAMHVPIMVIISPALLLNSRKQRFCVLLISTLISIYLMAKMVYQIEYIKHSYFDVNCTASDDNVTTYNNAEWVGFYKATHDRPLVVLLKGYIGLIAVFTFYSLVSYRQKNIRDRGLLPSGAEKLMFPEITRKEADKDLIHCIKYLVNYGFYKFGVEICLICLMGVIGSRMDVYAAVYAGWLLALVSCARARLARVWPAFTACLTVLVPLQYMLSVGFLPQLCLTFPWSGDTQQMKHVRSWLYLPYPAEPPHAVKLIFDYFLLLFAARQLRVFRLERTHGTAYPGGSNSEDIGKDWETPNFVNPVPDFLDYVGSWLDVIKRMVFLGMLWVTLAIMFMTGTNRVNLFSMGYLIGSFIFLWQGTDFYLRPKEAILQWWSWLVRYNVCVVVVKALLQIPGCIFSGAMQARACWLVQLLGIGCVDKFAGGNIARFIKMQYDKDSACSVPQEDIGLAWDGVCFAFLILQRRLFHSYYFYRVIDESKATTVLASRGAELIEELRQKQMQVQEEQEIKILEKIKVKMERIKANQKKIQGAMSKEPLQHDAVEEEEEEETQQGESEVPLVRGESDASRGFHTPDSAASPRGYHTPVSEPSPPPSPPRSPSRVPPRTLPALPAPPPASQGGPPSPSSALMTVSLDAYLEPRRISFESPPSSDLLPRAQSPEESYPVFSPPPIRRRHTLASPSVQRTSIISQSSRAEPNSHHTSRDRPPYKPPASHQKAVRSGDYYMFDEFDDTDLHLKDDDSSSDEDAPKEMGFGKVIQTIKIHVSFIFMRFLEHESCGKIIDLSTVIKSDLRRAVSARRSSAPAARTDRHFSLGTYPHSDPHQLRTRSPSGADVSERDVELSDRDRQPSEIDDYGALPEKESSLEKLYTYMRTAWAFISSLLVSLTRHLMKYSRDYRYVSRTLSVEKKILKEKEGFGIGLREGSQMIWEPLPETLAHHMELSIVVLSDSNRFYFHTPRSMPSEREHSDQRLQVPSVEMGRKLSEISVPEIRILAPSMERGLDASPPRAASPASPASSDDTSEHESAFSLQTTESKDVTTLEEQDDSMFKQDKSPILHLAYALWYAVLAHTDIVCYIMVFINQIQSATILSIPLPLMVFLWGTVTIPRPTKTFWVTLIAYTEVIVLIKSMFQFEILPWNQKAIPANMPFTAPRIIGIERKYNYALYDLLLLLIIFLHRFMLKSLGLWKESSPELELREDAEYALSAEDTRLVVEGRGADVGRKYLRLHDRTAPGLCIFRGPDSGVRAARLREALTALEARRSQQAREHQQERTNNIDYDVRVRVRSRYSRLSPRFVRMLWTRRNSSRLQVEGNAEAGGQTSSLAITAVPELDERQEDEPGPSRPPDDDHYKVNDDQEPIIAVTTTLEDTYKHYPQVLLLSFKRYLRPTQRFFKRMLAPGARVTADVFKRYLRPTQRFFKRMLAPGARVTADVYAYMFLCDFLNFLVVIFGFAAFGTHQGDGGVQAYLEENKVPIPFLVMLILQFALIVIDRALYLRKFMLGKILFQYALIIGVHIWMFFVLPFITERTFNALLPPPMWYMVKCVYLLLSAYQIRCGYPRRIIGNFLCKSYHFLNMIFFRGFMAVPFVFELRTLMDWIWTDTSMTLLDWLKMEDIFASVFLLKCSRYVEDEFPQPRGVKKSSTSKYLLGGGVLAFVIAIIWFPLVFFAFGNSVGQPNPPTDVTVKIRIGPFLPVYQMSAQSHNIDIYSEQDYTQLSNLYARDRTAQTFLSNYMYNDVAVITINPNSTMKWEISPPELARLEREAASNASLTVKFTYVITHPSNNAQNPPTMEDSREVSLPALVAGRPNPERDTLLQLLTGTSPPDTWLHVKTLFPKFVKVFNKGAAKPAYQLMPPTTDDDENARLYRNVELRLERESGAMYWRVREDCEARDPMASIPMNNCDMLVMYTFNDKLFPETLNFISAGGIIGLYTTFVFLASRVLRGFFSGIYTKIMFDDLPNVDRVLQLCLDIYLVREALELALEEDLFAKLVFLYRSPETMIKWTRPKEEPDEQRALPASR</sequence>
<dbReference type="Pfam" id="PF15917">
    <property type="entry name" value="Piezo_TM25-28"/>
    <property type="match status" value="1"/>
</dbReference>
<feature type="transmembrane region" description="Helical" evidence="11">
    <location>
        <begin position="2438"/>
        <end position="2457"/>
    </location>
</feature>
<feature type="region of interest" description="Disordered" evidence="10">
    <location>
        <begin position="2199"/>
        <end position="2223"/>
    </location>
</feature>
<dbReference type="InParanoid" id="A0A0N0PCD0"/>
<feature type="transmembrane region" description="Helical" evidence="11">
    <location>
        <begin position="652"/>
        <end position="673"/>
    </location>
</feature>
<feature type="compositionally biased region" description="Acidic residues" evidence="10">
    <location>
        <begin position="1412"/>
        <end position="1421"/>
    </location>
</feature>
<feature type="transmembrane region" description="Helical" evidence="11">
    <location>
        <begin position="472"/>
        <end position="494"/>
    </location>
</feature>
<proteinExistence type="inferred from homology"/>
<feature type="transmembrane region" description="Helical" evidence="11">
    <location>
        <begin position="1064"/>
        <end position="1087"/>
    </location>
</feature>
<evidence type="ECO:0000259" key="16">
    <source>
        <dbReference type="Pfam" id="PF24874"/>
    </source>
</evidence>
<dbReference type="GO" id="GO:0005886">
    <property type="term" value="C:plasma membrane"/>
    <property type="evidence" value="ECO:0007669"/>
    <property type="project" value="UniProtKB-SubCell"/>
</dbReference>
<organism evidence="17 18">
    <name type="scientific">Papilio machaon</name>
    <name type="common">Old World swallowtail butterfly</name>
    <dbReference type="NCBI Taxonomy" id="76193"/>
    <lineage>
        <taxon>Eukaryota</taxon>
        <taxon>Metazoa</taxon>
        <taxon>Ecdysozoa</taxon>
        <taxon>Arthropoda</taxon>
        <taxon>Hexapoda</taxon>
        <taxon>Insecta</taxon>
        <taxon>Pterygota</taxon>
        <taxon>Neoptera</taxon>
        <taxon>Endopterygota</taxon>
        <taxon>Lepidoptera</taxon>
        <taxon>Glossata</taxon>
        <taxon>Ditrysia</taxon>
        <taxon>Papilionoidea</taxon>
        <taxon>Papilionidae</taxon>
        <taxon>Papilioninae</taxon>
        <taxon>Papilio</taxon>
    </lineage>
</organism>
<feature type="transmembrane region" description="Helical" evidence="11">
    <location>
        <begin position="159"/>
        <end position="181"/>
    </location>
</feature>
<feature type="compositionally biased region" description="Pro residues" evidence="10">
    <location>
        <begin position="1458"/>
        <end position="1494"/>
    </location>
</feature>
<feature type="transmembrane region" description="Helical" evidence="11">
    <location>
        <begin position="593"/>
        <end position="614"/>
    </location>
</feature>
<gene>
    <name evidence="17" type="ORF">RR48_02633</name>
</gene>
<feature type="transmembrane region" description="Helical" evidence="11">
    <location>
        <begin position="2406"/>
        <end position="2426"/>
    </location>
</feature>
<evidence type="ECO:0000256" key="2">
    <source>
        <dbReference type="ARBA" id="ARBA00007821"/>
    </source>
</evidence>
<dbReference type="InterPro" id="IPR056768">
    <property type="entry name" value="THU_Piezo"/>
</dbReference>
<evidence type="ECO:0000313" key="18">
    <source>
        <dbReference type="Proteomes" id="UP000053240"/>
    </source>
</evidence>
<evidence type="ECO:0000259" key="13">
    <source>
        <dbReference type="Pfam" id="PF15917"/>
    </source>
</evidence>
<keyword evidence="7" id="KW-0406">Ion transport</keyword>
<evidence type="ECO:0000256" key="11">
    <source>
        <dbReference type="SAM" id="Phobius"/>
    </source>
</evidence>
<feature type="transmembrane region" description="Helical" evidence="11">
    <location>
        <begin position="626"/>
        <end position="646"/>
    </location>
</feature>
<feature type="domain" description="Piezo TM1-24" evidence="15">
    <location>
        <begin position="158"/>
        <end position="730"/>
    </location>
</feature>
<evidence type="ECO:0000256" key="4">
    <source>
        <dbReference type="ARBA" id="ARBA00022475"/>
    </source>
</evidence>
<evidence type="ECO:0000256" key="3">
    <source>
        <dbReference type="ARBA" id="ARBA00022448"/>
    </source>
</evidence>
<evidence type="ECO:0000256" key="6">
    <source>
        <dbReference type="ARBA" id="ARBA00022989"/>
    </source>
</evidence>
<evidence type="ECO:0000256" key="5">
    <source>
        <dbReference type="ARBA" id="ARBA00022692"/>
    </source>
</evidence>
<keyword evidence="4" id="KW-1003">Cell membrane</keyword>
<feature type="region of interest" description="Disordered" evidence="10">
    <location>
        <begin position="740"/>
        <end position="759"/>
    </location>
</feature>
<keyword evidence="5 11" id="KW-0812">Transmembrane</keyword>
<feature type="transmembrane region" description="Helical" evidence="11">
    <location>
        <begin position="1213"/>
        <end position="1234"/>
    </location>
</feature>
<feature type="compositionally biased region" description="Basic and acidic residues" evidence="10">
    <location>
        <begin position="2213"/>
        <end position="2223"/>
    </location>
</feature>
<feature type="transmembrane region" description="Helical" evidence="11">
    <location>
        <begin position="117"/>
        <end position="138"/>
    </location>
</feature>
<feature type="transmembrane region" description="Helical" evidence="11">
    <location>
        <begin position="59"/>
        <end position="77"/>
    </location>
</feature>
<feature type="domain" description="Piezo non-specific cation channel cap" evidence="12">
    <location>
        <begin position="2574"/>
        <end position="2874"/>
    </location>
</feature>
<feature type="transmembrane region" description="Helical" evidence="11">
    <location>
        <begin position="276"/>
        <end position="295"/>
    </location>
</feature>
<feature type="region of interest" description="Disordered" evidence="10">
    <location>
        <begin position="1870"/>
        <end position="1913"/>
    </location>
</feature>
<dbReference type="Pfam" id="PF24874">
    <property type="entry name" value="Piezo_THU9_anchor"/>
    <property type="match status" value="1"/>
</dbReference>
<feature type="transmembrane region" description="Helical" evidence="11">
    <location>
        <begin position="216"/>
        <end position="238"/>
    </location>
</feature>
<feature type="domain" description="Piezo TM1-24" evidence="15">
    <location>
        <begin position="26"/>
        <end position="149"/>
    </location>
</feature>
<dbReference type="PANTHER" id="PTHR47049:SF2">
    <property type="entry name" value="PIEZO-TYPE MECHANOSENSITIVE ION CHANNEL HOMOLOG"/>
    <property type="match status" value="1"/>
</dbReference>
<feature type="compositionally biased region" description="Polar residues" evidence="10">
    <location>
        <begin position="750"/>
        <end position="759"/>
    </location>
</feature>
<feature type="transmembrane region" description="Helical" evidence="11">
    <location>
        <begin position="1925"/>
        <end position="1950"/>
    </location>
</feature>
<evidence type="ECO:0000259" key="15">
    <source>
        <dbReference type="Pfam" id="PF24871"/>
    </source>
</evidence>
<dbReference type="GO" id="GO:0008381">
    <property type="term" value="F:mechanosensitive monoatomic ion channel activity"/>
    <property type="evidence" value="ECO:0007669"/>
    <property type="project" value="InterPro"/>
</dbReference>
<keyword evidence="8 11" id="KW-0472">Membrane</keyword>
<feature type="compositionally biased region" description="Basic and acidic residues" evidence="10">
    <location>
        <begin position="1704"/>
        <end position="1719"/>
    </location>
</feature>
<evidence type="ECO:0000256" key="8">
    <source>
        <dbReference type="ARBA" id="ARBA00023136"/>
    </source>
</evidence>
<feature type="transmembrane region" description="Helical" evidence="11">
    <location>
        <begin position="2514"/>
        <end position="2537"/>
    </location>
</feature>
<feature type="compositionally biased region" description="Low complexity" evidence="10">
    <location>
        <begin position="1873"/>
        <end position="1887"/>
    </location>
</feature>
<dbReference type="Pfam" id="PF24871">
    <property type="entry name" value="Piezo_TM1-24"/>
    <property type="match status" value="2"/>
</dbReference>
<feature type="transmembrane region" description="Helical" evidence="11">
    <location>
        <begin position="2301"/>
        <end position="2323"/>
    </location>
</feature>
<keyword evidence="9" id="KW-0407">Ion channel</keyword>
<feature type="transmembrane region" description="Helical" evidence="11">
    <location>
        <begin position="1190"/>
        <end position="1207"/>
    </location>
</feature>
<feature type="transmembrane region" description="Helical" evidence="11">
    <location>
        <begin position="856"/>
        <end position="886"/>
    </location>
</feature>
<accession>A0A0N0PCD0</accession>
<keyword evidence="6 11" id="KW-1133">Transmembrane helix</keyword>
<dbReference type="InterPro" id="IPR031334">
    <property type="entry name" value="Piezo_cap_dom"/>
</dbReference>
<evidence type="ECO:0000256" key="1">
    <source>
        <dbReference type="ARBA" id="ARBA00004651"/>
    </source>
</evidence>
<feature type="transmembrane region" description="Helical" evidence="11">
    <location>
        <begin position="953"/>
        <end position="973"/>
    </location>
</feature>
<feature type="transmembrane region" description="Helical" evidence="11">
    <location>
        <begin position="1956"/>
        <end position="1975"/>
    </location>
</feature>
<dbReference type="PANTHER" id="PTHR47049">
    <property type="entry name" value="PIEZO-TYPE MECHANOSENSITIVE ION CHANNEL HOMOLOG"/>
    <property type="match status" value="1"/>
</dbReference>
<feature type="compositionally biased region" description="Basic residues" evidence="10">
    <location>
        <begin position="788"/>
        <end position="799"/>
    </location>
</feature>
<feature type="transmembrane region" description="Helical" evidence="11">
    <location>
        <begin position="187"/>
        <end position="204"/>
    </location>
</feature>
<feature type="domain" description="Piezo transmembrane helical unit" evidence="14">
    <location>
        <begin position="1937"/>
        <end position="2057"/>
    </location>
</feature>
<evidence type="ECO:0000256" key="10">
    <source>
        <dbReference type="SAM" id="MobiDB-lite"/>
    </source>
</evidence>
<dbReference type="Proteomes" id="UP000053240">
    <property type="component" value="Unassembled WGS sequence"/>
</dbReference>
<dbReference type="InterPro" id="IPR027272">
    <property type="entry name" value="Piezo"/>
</dbReference>
<feature type="region of interest" description="Disordered" evidence="10">
    <location>
        <begin position="367"/>
        <end position="395"/>
    </location>
</feature>
<evidence type="ECO:0000256" key="7">
    <source>
        <dbReference type="ARBA" id="ARBA00023065"/>
    </source>
</evidence>
<feature type="transmembrane region" description="Helical" evidence="11">
    <location>
        <begin position="1014"/>
        <end position="1035"/>
    </location>
</feature>
<dbReference type="InterPro" id="IPR031805">
    <property type="entry name" value="Piezo_TM25-28"/>
</dbReference>
<feature type="transmembrane region" description="Helical" evidence="11">
    <location>
        <begin position="31"/>
        <end position="47"/>
    </location>
</feature>
<evidence type="ECO:0000259" key="14">
    <source>
        <dbReference type="Pfam" id="PF23188"/>
    </source>
</evidence>
<comment type="similarity">
    <text evidence="2">Belongs to the PIEZO (TC 1.A.75) family.</text>
</comment>
<evidence type="ECO:0000256" key="9">
    <source>
        <dbReference type="ARBA" id="ARBA00023303"/>
    </source>
</evidence>
<evidence type="ECO:0000313" key="17">
    <source>
        <dbReference type="EMBL" id="KPJ12731.1"/>
    </source>
</evidence>
<reference evidence="17 18" key="1">
    <citation type="journal article" date="2015" name="Nat. Commun.">
        <title>Outbred genome sequencing and CRISPR/Cas9 gene editing in butterflies.</title>
        <authorList>
            <person name="Li X."/>
            <person name="Fan D."/>
            <person name="Zhang W."/>
            <person name="Liu G."/>
            <person name="Zhang L."/>
            <person name="Zhao L."/>
            <person name="Fang X."/>
            <person name="Chen L."/>
            <person name="Dong Y."/>
            <person name="Chen Y."/>
            <person name="Ding Y."/>
            <person name="Zhao R."/>
            <person name="Feng M."/>
            <person name="Zhu Y."/>
            <person name="Feng Y."/>
            <person name="Jiang X."/>
            <person name="Zhu D."/>
            <person name="Xiang H."/>
            <person name="Feng X."/>
            <person name="Li S."/>
            <person name="Wang J."/>
            <person name="Zhang G."/>
            <person name="Kronforst M.R."/>
            <person name="Wang W."/>
        </authorList>
    </citation>
    <scope>NUCLEOTIDE SEQUENCE [LARGE SCALE GENOMIC DNA]</scope>
    <source>
        <strain evidence="17">Ya'a_city_454_Pm</strain>
        <tissue evidence="17">Whole body</tissue>
    </source>
</reference>
<feature type="transmembrane region" description="Helical" evidence="11">
    <location>
        <begin position="893"/>
        <end position="912"/>
    </location>
</feature>
<feature type="transmembrane region" description="Helical" evidence="11">
    <location>
        <begin position="2032"/>
        <end position="2050"/>
    </location>
</feature>
<protein>
    <submittedName>
        <fullName evidence="17">Protein PIEZO2</fullName>
    </submittedName>
</protein>